<evidence type="ECO:0000256" key="1">
    <source>
        <dbReference type="SAM" id="MobiDB-lite"/>
    </source>
</evidence>
<proteinExistence type="predicted"/>
<feature type="region of interest" description="Disordered" evidence="1">
    <location>
        <begin position="29"/>
        <end position="55"/>
    </location>
</feature>
<comment type="caution">
    <text evidence="2">The sequence shown here is derived from an EMBL/GenBank/DDBJ whole genome shotgun (WGS) entry which is preliminary data.</text>
</comment>
<reference evidence="2 3" key="1">
    <citation type="journal article" date="2022" name="Nat. Genet.">
        <title>Improved pea reference genome and pan-genome highlight genomic features and evolutionary characteristics.</title>
        <authorList>
            <person name="Yang T."/>
            <person name="Liu R."/>
            <person name="Luo Y."/>
            <person name="Hu S."/>
            <person name="Wang D."/>
            <person name="Wang C."/>
            <person name="Pandey M.K."/>
            <person name="Ge S."/>
            <person name="Xu Q."/>
            <person name="Li N."/>
            <person name="Li G."/>
            <person name="Huang Y."/>
            <person name="Saxena R.K."/>
            <person name="Ji Y."/>
            <person name="Li M."/>
            <person name="Yan X."/>
            <person name="He Y."/>
            <person name="Liu Y."/>
            <person name="Wang X."/>
            <person name="Xiang C."/>
            <person name="Varshney R.K."/>
            <person name="Ding H."/>
            <person name="Gao S."/>
            <person name="Zong X."/>
        </authorList>
    </citation>
    <scope>NUCLEOTIDE SEQUENCE [LARGE SCALE GENOMIC DNA]</scope>
    <source>
        <strain evidence="2 3">cv. Zhongwan 6</strain>
    </source>
</reference>
<dbReference type="AlphaFoldDB" id="A0A9D5BLT6"/>
<dbReference type="Gramene" id="Psat01G0387000-T1">
    <property type="protein sequence ID" value="KAI5445797.1"/>
    <property type="gene ID" value="KIW84_013870"/>
</dbReference>
<name>A0A9D5BLT6_PEA</name>
<gene>
    <name evidence="2" type="ORF">KIW84_013870</name>
</gene>
<accession>A0A9D5BLT6</accession>
<evidence type="ECO:0000313" key="3">
    <source>
        <dbReference type="Proteomes" id="UP001058974"/>
    </source>
</evidence>
<dbReference type="EMBL" id="JAMSHJ010000001">
    <property type="protein sequence ID" value="KAI5445797.1"/>
    <property type="molecule type" value="Genomic_DNA"/>
</dbReference>
<sequence>MPPTSSSPPSVVVAPSPISTTVHRSAPSLVFHEPEPPPNVVNKFNPNEIVRDPGRRKQTNECALDIQDKVRMEYMLEGPMQQDLPSFPRTLFGSVKRAFSKSWYKNYTWLE</sequence>
<organism evidence="2 3">
    <name type="scientific">Pisum sativum</name>
    <name type="common">Garden pea</name>
    <name type="synonym">Lathyrus oleraceus</name>
    <dbReference type="NCBI Taxonomy" id="3888"/>
    <lineage>
        <taxon>Eukaryota</taxon>
        <taxon>Viridiplantae</taxon>
        <taxon>Streptophyta</taxon>
        <taxon>Embryophyta</taxon>
        <taxon>Tracheophyta</taxon>
        <taxon>Spermatophyta</taxon>
        <taxon>Magnoliopsida</taxon>
        <taxon>eudicotyledons</taxon>
        <taxon>Gunneridae</taxon>
        <taxon>Pentapetalae</taxon>
        <taxon>rosids</taxon>
        <taxon>fabids</taxon>
        <taxon>Fabales</taxon>
        <taxon>Fabaceae</taxon>
        <taxon>Papilionoideae</taxon>
        <taxon>50 kb inversion clade</taxon>
        <taxon>NPAAA clade</taxon>
        <taxon>Hologalegina</taxon>
        <taxon>IRL clade</taxon>
        <taxon>Fabeae</taxon>
        <taxon>Lathyrus</taxon>
    </lineage>
</organism>
<evidence type="ECO:0000313" key="2">
    <source>
        <dbReference type="EMBL" id="KAI5445797.1"/>
    </source>
</evidence>
<dbReference type="Proteomes" id="UP001058974">
    <property type="component" value="Chromosome 1"/>
</dbReference>
<protein>
    <submittedName>
        <fullName evidence="2">Uncharacterized protein</fullName>
    </submittedName>
</protein>
<keyword evidence="3" id="KW-1185">Reference proteome</keyword>